<dbReference type="InterPro" id="IPR013221">
    <property type="entry name" value="Mur_ligase_cen"/>
</dbReference>
<feature type="domain" description="Mur ligase C-terminal" evidence="1">
    <location>
        <begin position="601"/>
        <end position="722"/>
    </location>
</feature>
<gene>
    <name evidence="4" type="ORF">IRI77_26985</name>
</gene>
<evidence type="ECO:0000259" key="3">
    <source>
        <dbReference type="Pfam" id="PF18921"/>
    </source>
</evidence>
<dbReference type="Proteomes" id="UP000593892">
    <property type="component" value="Chromosome"/>
</dbReference>
<protein>
    <submittedName>
        <fullName evidence="4">UDP-N-acetylmuramyl tripeptide synthase</fullName>
    </submittedName>
</protein>
<name>A0A7S7SHY3_PALFE</name>
<dbReference type="KEGG" id="pfer:IRI77_26985"/>
<sequence>MLDALPAAEELEIVHMRALRGPNQWTNAPVMECWVQLGGWNDLSSEILPGFNQRLLQWLPGLVEHRCNIGVRGGFVTRLERGTYPAHVLEHVVLELHGMAGVEVWYGRARHTSQERVYRVVFKYKDETLARACCEAARALFLAAALDLPFDVPGTVDSLREVAVRHMLAPDARALIEAAARRNIPALRPGDGQIVQLGYGARQRRMAGAQTDRLGAIAATVAEDRELLEQQLLAAGVPLELAAEDEAEAKGAEYRLLTVDGRLAVAFDGGRRDVTGEVHPGIAAAAGEVAAALAWDIATIDIRAEDIRSPLQGQHIEIVKLQPGADLAPLAQDAAMPNPAAQAIIDMLFPPEDDGRIPIVAITGANGKTSVARLLAHILQATGQCVEMTCTDGVYLDGRRVASGDCSGPSSAMRVLLDPRAELAVFETARGGILRAGLAFDACQVAVITNIGSGDHLGIGEIESVEDLAKLKGTIVRAVSPAGTAVLNAADPVVAGMAGQCKGRVLYFALDPGHPVIAQHRAEGGPAVFVRDGLAVVADGEHERPVLRVDRVPLTIGGRVGFQIENLLAAIGAAYALGVPLELIERQAEDFTPDLEHNPTRYNVLEIRGTTVVLDFGHNPDALNAAIRALEQFAQAHRTAVFSSAGDRRDEDIVRMGELLGAAFDRVILYEDDDLYDRSAGEVIALLRRGMATGGRAHRIEEVQGGLNALDYALRTIEAGHLLFAQAHMADPTAGFLRKQWLG</sequence>
<dbReference type="InterPro" id="IPR036565">
    <property type="entry name" value="Mur-like_cat_sf"/>
</dbReference>
<evidence type="ECO:0000313" key="5">
    <source>
        <dbReference type="Proteomes" id="UP000593892"/>
    </source>
</evidence>
<proteinExistence type="predicted"/>
<feature type="domain" description="Mur ligase central" evidence="2">
    <location>
        <begin position="362"/>
        <end position="574"/>
    </location>
</feature>
<dbReference type="Pfam" id="PF02875">
    <property type="entry name" value="Mur_ligase_C"/>
    <property type="match status" value="1"/>
</dbReference>
<evidence type="ECO:0000313" key="4">
    <source>
        <dbReference type="EMBL" id="QOY86422.1"/>
    </source>
</evidence>
<dbReference type="PANTHER" id="PTHR23135:SF18">
    <property type="entry name" value="CYANOPHYCIN SYNTHETASE"/>
    <property type="match status" value="1"/>
</dbReference>
<evidence type="ECO:0000259" key="1">
    <source>
        <dbReference type="Pfam" id="PF02875"/>
    </source>
</evidence>
<keyword evidence="5" id="KW-1185">Reference proteome</keyword>
<dbReference type="AlphaFoldDB" id="A0A7S7SHY3"/>
<accession>A0A7S7SHY3</accession>
<reference evidence="4 5" key="1">
    <citation type="submission" date="2020-10" db="EMBL/GenBank/DDBJ databases">
        <title>Complete genome sequence of Paludibaculum fermentans P105T, a facultatively anaerobic acidobacterium capable of dissimilatory Fe(III) reduction.</title>
        <authorList>
            <person name="Dedysh S.N."/>
            <person name="Beletsky A.V."/>
            <person name="Kulichevskaya I.S."/>
            <person name="Mardanov A.V."/>
            <person name="Ravin N.V."/>
        </authorList>
    </citation>
    <scope>NUCLEOTIDE SEQUENCE [LARGE SCALE GENOMIC DNA]</scope>
    <source>
        <strain evidence="4 5">P105</strain>
    </source>
</reference>
<dbReference type="Gene3D" id="3.40.1190.10">
    <property type="entry name" value="Mur-like, catalytic domain"/>
    <property type="match status" value="1"/>
</dbReference>
<dbReference type="Pfam" id="PF18921">
    <property type="entry name" value="Cyanophycin_syn"/>
    <property type="match status" value="1"/>
</dbReference>
<dbReference type="RefSeq" id="WP_194448091.1">
    <property type="nucleotide sequence ID" value="NZ_CP063849.1"/>
</dbReference>
<dbReference type="Pfam" id="PF08245">
    <property type="entry name" value="Mur_ligase_M"/>
    <property type="match status" value="1"/>
</dbReference>
<evidence type="ECO:0000259" key="2">
    <source>
        <dbReference type="Pfam" id="PF08245"/>
    </source>
</evidence>
<dbReference type="GO" id="GO:0016881">
    <property type="term" value="F:acid-amino acid ligase activity"/>
    <property type="evidence" value="ECO:0007669"/>
    <property type="project" value="InterPro"/>
</dbReference>
<dbReference type="SUPFAM" id="SSF53244">
    <property type="entry name" value="MurD-like peptide ligases, peptide-binding domain"/>
    <property type="match status" value="1"/>
</dbReference>
<dbReference type="Gene3D" id="3.90.190.20">
    <property type="entry name" value="Mur ligase, C-terminal domain"/>
    <property type="match status" value="1"/>
</dbReference>
<feature type="domain" description="Cyanophycin synthase-like N-terminal" evidence="3">
    <location>
        <begin position="34"/>
        <end position="140"/>
    </location>
</feature>
<dbReference type="InterPro" id="IPR036615">
    <property type="entry name" value="Mur_ligase_C_dom_sf"/>
</dbReference>
<dbReference type="EMBL" id="CP063849">
    <property type="protein sequence ID" value="QOY86422.1"/>
    <property type="molecule type" value="Genomic_DNA"/>
</dbReference>
<dbReference type="InterPro" id="IPR004101">
    <property type="entry name" value="Mur_ligase_C"/>
</dbReference>
<dbReference type="PANTHER" id="PTHR23135">
    <property type="entry name" value="MUR LIGASE FAMILY MEMBER"/>
    <property type="match status" value="1"/>
</dbReference>
<dbReference type="SUPFAM" id="SSF53623">
    <property type="entry name" value="MurD-like peptide ligases, catalytic domain"/>
    <property type="match status" value="1"/>
</dbReference>
<organism evidence="4 5">
    <name type="scientific">Paludibaculum fermentans</name>
    <dbReference type="NCBI Taxonomy" id="1473598"/>
    <lineage>
        <taxon>Bacteria</taxon>
        <taxon>Pseudomonadati</taxon>
        <taxon>Acidobacteriota</taxon>
        <taxon>Terriglobia</taxon>
        <taxon>Bryobacterales</taxon>
        <taxon>Bryobacteraceae</taxon>
        <taxon>Paludibaculum</taxon>
    </lineage>
</organism>
<dbReference type="InterPro" id="IPR044019">
    <property type="entry name" value="Cyanophycin_syn_N"/>
</dbReference>
<dbReference type="GO" id="GO:0005524">
    <property type="term" value="F:ATP binding"/>
    <property type="evidence" value="ECO:0007669"/>
    <property type="project" value="InterPro"/>
</dbReference>